<dbReference type="AlphaFoldDB" id="A0A166NG71"/>
<dbReference type="EMBL" id="KV417523">
    <property type="protein sequence ID" value="KZP24973.1"/>
    <property type="molecule type" value="Genomic_DNA"/>
</dbReference>
<proteinExistence type="inferred from homology"/>
<dbReference type="SUPFAM" id="SSF51316">
    <property type="entry name" value="Mss4-like"/>
    <property type="match status" value="1"/>
</dbReference>
<keyword evidence="6" id="KW-1185">Reference proteome</keyword>
<comment type="similarity">
    <text evidence="1">Belongs to the Gfa family.</text>
</comment>
<dbReference type="Pfam" id="PF04828">
    <property type="entry name" value="GFA"/>
    <property type="match status" value="1"/>
</dbReference>
<gene>
    <name evidence="5" type="ORF">FIBSPDRAFT_734698</name>
</gene>
<dbReference type="PROSITE" id="PS51891">
    <property type="entry name" value="CENP_V_GFA"/>
    <property type="match status" value="1"/>
</dbReference>
<keyword evidence="3" id="KW-0862">Zinc</keyword>
<evidence type="ECO:0000256" key="1">
    <source>
        <dbReference type="ARBA" id="ARBA00005495"/>
    </source>
</evidence>
<accession>A0A166NG71</accession>
<dbReference type="OrthoDB" id="2993351at2759"/>
<name>A0A166NG71_9AGAM</name>
<evidence type="ECO:0000313" key="5">
    <source>
        <dbReference type="EMBL" id="KZP24973.1"/>
    </source>
</evidence>
<evidence type="ECO:0000256" key="2">
    <source>
        <dbReference type="ARBA" id="ARBA00022723"/>
    </source>
</evidence>
<dbReference type="InterPro" id="IPR006913">
    <property type="entry name" value="CENP-V/GFA"/>
</dbReference>
<organism evidence="5 6">
    <name type="scientific">Athelia psychrophila</name>
    <dbReference type="NCBI Taxonomy" id="1759441"/>
    <lineage>
        <taxon>Eukaryota</taxon>
        <taxon>Fungi</taxon>
        <taxon>Dikarya</taxon>
        <taxon>Basidiomycota</taxon>
        <taxon>Agaricomycotina</taxon>
        <taxon>Agaricomycetes</taxon>
        <taxon>Agaricomycetidae</taxon>
        <taxon>Atheliales</taxon>
        <taxon>Atheliaceae</taxon>
        <taxon>Athelia</taxon>
    </lineage>
</organism>
<dbReference type="Gene3D" id="2.170.150.70">
    <property type="match status" value="1"/>
</dbReference>
<sequence>YPANCHCGAFTYTVRIPSLSNHEVLRCTCSICVVNGYLMVYPKRPDVIFHTGHESLKSYTFGTKKGLHKFCPTCGSSVLIDFQGSDQLCINVRMFQDIDLETLHFKEYDGKNVR</sequence>
<feature type="non-terminal residue" evidence="5">
    <location>
        <position position="1"/>
    </location>
</feature>
<dbReference type="InterPro" id="IPR011057">
    <property type="entry name" value="Mss4-like_sf"/>
</dbReference>
<dbReference type="GO" id="GO:0046872">
    <property type="term" value="F:metal ion binding"/>
    <property type="evidence" value="ECO:0007669"/>
    <property type="project" value="UniProtKB-KW"/>
</dbReference>
<dbReference type="GO" id="GO:0016846">
    <property type="term" value="F:carbon-sulfur lyase activity"/>
    <property type="evidence" value="ECO:0007669"/>
    <property type="project" value="InterPro"/>
</dbReference>
<reference evidence="5 6" key="1">
    <citation type="journal article" date="2016" name="Mol. Biol. Evol.">
        <title>Comparative Genomics of Early-Diverging Mushroom-Forming Fungi Provides Insights into the Origins of Lignocellulose Decay Capabilities.</title>
        <authorList>
            <person name="Nagy L.G."/>
            <person name="Riley R."/>
            <person name="Tritt A."/>
            <person name="Adam C."/>
            <person name="Daum C."/>
            <person name="Floudas D."/>
            <person name="Sun H."/>
            <person name="Yadav J.S."/>
            <person name="Pangilinan J."/>
            <person name="Larsson K.H."/>
            <person name="Matsuura K."/>
            <person name="Barry K."/>
            <person name="Labutti K."/>
            <person name="Kuo R."/>
            <person name="Ohm R.A."/>
            <person name="Bhattacharya S.S."/>
            <person name="Shirouzu T."/>
            <person name="Yoshinaga Y."/>
            <person name="Martin F.M."/>
            <person name="Grigoriev I.V."/>
            <person name="Hibbett D.S."/>
        </authorList>
    </citation>
    <scope>NUCLEOTIDE SEQUENCE [LARGE SCALE GENOMIC DNA]</scope>
    <source>
        <strain evidence="5 6">CBS 109695</strain>
    </source>
</reference>
<dbReference type="InterPro" id="IPR052355">
    <property type="entry name" value="CENP-V-like"/>
</dbReference>
<dbReference type="Proteomes" id="UP000076532">
    <property type="component" value="Unassembled WGS sequence"/>
</dbReference>
<evidence type="ECO:0000313" key="6">
    <source>
        <dbReference type="Proteomes" id="UP000076532"/>
    </source>
</evidence>
<feature type="domain" description="CENP-V/GFA" evidence="4">
    <location>
        <begin position="1"/>
        <end position="109"/>
    </location>
</feature>
<protein>
    <recommendedName>
        <fullName evidence="4">CENP-V/GFA domain-containing protein</fullName>
    </recommendedName>
</protein>
<dbReference type="PANTHER" id="PTHR28620:SF1">
    <property type="entry name" value="CENP-V_GFA DOMAIN-CONTAINING PROTEIN"/>
    <property type="match status" value="1"/>
</dbReference>
<keyword evidence="2" id="KW-0479">Metal-binding</keyword>
<dbReference type="STRING" id="436010.A0A166NG71"/>
<evidence type="ECO:0000256" key="3">
    <source>
        <dbReference type="ARBA" id="ARBA00022833"/>
    </source>
</evidence>
<dbReference type="PANTHER" id="PTHR28620">
    <property type="entry name" value="CENTROMERE PROTEIN V"/>
    <property type="match status" value="1"/>
</dbReference>
<evidence type="ECO:0000259" key="4">
    <source>
        <dbReference type="PROSITE" id="PS51891"/>
    </source>
</evidence>